<evidence type="ECO:0000313" key="13">
    <source>
        <dbReference type="Proteomes" id="UP001221898"/>
    </source>
</evidence>
<dbReference type="InterPro" id="IPR035979">
    <property type="entry name" value="RBD_domain_sf"/>
</dbReference>
<evidence type="ECO:0000256" key="9">
    <source>
        <dbReference type="SAM" id="Coils"/>
    </source>
</evidence>
<proteinExistence type="predicted"/>
<comment type="subcellular location">
    <subcellularLocation>
        <location evidence="1">Nucleus</location>
        <location evidence="1">Nucleolus</location>
    </subcellularLocation>
</comment>
<evidence type="ECO:0000256" key="6">
    <source>
        <dbReference type="ARBA" id="ARBA00065066"/>
    </source>
</evidence>
<feature type="region of interest" description="Disordered" evidence="10">
    <location>
        <begin position="155"/>
        <end position="184"/>
    </location>
</feature>
<feature type="region of interest" description="Disordered" evidence="10">
    <location>
        <begin position="386"/>
        <end position="416"/>
    </location>
</feature>
<comment type="subunit">
    <text evidence="6">Interacts with the GTP form of RRAGA, RRAGC and RRAGD. Interacts with NIP7. Interacts with DDX18; the interaction is RNA-dependent. Interacts with DDX47; the interaction is RNA-dependent.</text>
</comment>
<feature type="region of interest" description="Disordered" evidence="10">
    <location>
        <begin position="473"/>
        <end position="506"/>
    </location>
</feature>
<evidence type="ECO:0000256" key="1">
    <source>
        <dbReference type="ARBA" id="ARBA00004604"/>
    </source>
</evidence>
<dbReference type="InterPro" id="IPR034138">
    <property type="entry name" value="NOP8_RRM"/>
</dbReference>
<dbReference type="EMBL" id="JAINUG010000074">
    <property type="protein sequence ID" value="KAJ8400889.1"/>
    <property type="molecule type" value="Genomic_DNA"/>
</dbReference>
<gene>
    <name evidence="12" type="ORF">AAFF_G00392430</name>
</gene>
<keyword evidence="9" id="KW-0175">Coiled coil</keyword>
<dbReference type="Pfam" id="PF00076">
    <property type="entry name" value="RRM_1"/>
    <property type="match status" value="1"/>
</dbReference>
<evidence type="ECO:0000256" key="4">
    <source>
        <dbReference type="ARBA" id="ARBA00023242"/>
    </source>
</evidence>
<dbReference type="InterPro" id="IPR000504">
    <property type="entry name" value="RRM_dom"/>
</dbReference>
<keyword evidence="3 8" id="KW-0694">RNA-binding</keyword>
<dbReference type="PROSITE" id="PS50102">
    <property type="entry name" value="RRM"/>
    <property type="match status" value="1"/>
</dbReference>
<dbReference type="GO" id="GO:0003723">
    <property type="term" value="F:RNA binding"/>
    <property type="evidence" value="ECO:0007669"/>
    <property type="project" value="UniProtKB-UniRule"/>
</dbReference>
<sequence length="572" mass="65157">MKRLYIGGLAHTISQKDLKDRFGKFGEVSSVEIITRKDGTGIPVKTFGYININISDEALRKCITVLNKSKWKGGTLQIEMAKESFLHRLAVERQQATEKTQSPKIEHKETLMESFTKAGVENFHMKAAVPGTEIPGYKDAPVASKGKHIVFDCDDESEEEAEPHVEPYDPTKSLFEESPEPSIDVRCEGGPRAEAKQDLRVKDFQKQGHGKLFCSSEEEEEEEAEDDEARFQIKPQYEGKAGQKLMKLQSRFGTDERFHMDSRFLESDDESNIPEEASSHSGVELQLQEEKKKNLDILQSLLNINVSSTETSKEAAKTKAFRDISALHYDPTRLEHAAFEKKSEEPKKESKAARRKKREEAEKLPEVSKKIYYDVAVDLKEVFGSQKESPVVKPAAAWDKEEEDQEKGKEKQATVEDTFVPHTIFSSNVSNENAESTGFQFSFFGKETAEDITAKDEYKIEILKKTKVLWQPFGTGIHDSSSEEEEVDKEEQGTGDQSAPASTAEEQVTAKKTFFFYFQDDERLKVGPKMFCSSAELKDQVAHWEEKRTFLIEEYRKRHKDARRRLKTSQKS</sequence>
<evidence type="ECO:0000256" key="3">
    <source>
        <dbReference type="ARBA" id="ARBA00022884"/>
    </source>
</evidence>
<keyword evidence="2" id="KW-0597">Phosphoprotein</keyword>
<comment type="caution">
    <text evidence="12">The sequence shown here is derived from an EMBL/GenBank/DDBJ whole genome shotgun (WGS) entry which is preliminary data.</text>
</comment>
<dbReference type="FunFam" id="3.30.70.330:FF:000346">
    <property type="entry name" value="Nucleolar protein 8"/>
    <property type="match status" value="1"/>
</dbReference>
<feature type="coiled-coil region" evidence="9">
    <location>
        <begin position="534"/>
        <end position="572"/>
    </location>
</feature>
<accession>A0AAD7WLX3</accession>
<dbReference type="SMART" id="SM00360">
    <property type="entry name" value="RRM"/>
    <property type="match status" value="1"/>
</dbReference>
<dbReference type="SUPFAM" id="SSF54928">
    <property type="entry name" value="RNA-binding domain, RBD"/>
    <property type="match status" value="1"/>
</dbReference>
<dbReference type="GO" id="GO:0005730">
    <property type="term" value="C:nucleolus"/>
    <property type="evidence" value="ECO:0007669"/>
    <property type="project" value="UniProtKB-SubCell"/>
</dbReference>
<dbReference type="Proteomes" id="UP001221898">
    <property type="component" value="Unassembled WGS sequence"/>
</dbReference>
<organism evidence="12 13">
    <name type="scientific">Aldrovandia affinis</name>
    <dbReference type="NCBI Taxonomy" id="143900"/>
    <lineage>
        <taxon>Eukaryota</taxon>
        <taxon>Metazoa</taxon>
        <taxon>Chordata</taxon>
        <taxon>Craniata</taxon>
        <taxon>Vertebrata</taxon>
        <taxon>Euteleostomi</taxon>
        <taxon>Actinopterygii</taxon>
        <taxon>Neopterygii</taxon>
        <taxon>Teleostei</taxon>
        <taxon>Notacanthiformes</taxon>
        <taxon>Halosauridae</taxon>
        <taxon>Aldrovandia</taxon>
    </lineage>
</organism>
<evidence type="ECO:0000256" key="7">
    <source>
        <dbReference type="ARBA" id="ARBA00068539"/>
    </source>
</evidence>
<feature type="region of interest" description="Disordered" evidence="10">
    <location>
        <begin position="264"/>
        <end position="286"/>
    </location>
</feature>
<dbReference type="CDD" id="cd12226">
    <property type="entry name" value="RRM_NOL8"/>
    <property type="match status" value="1"/>
</dbReference>
<comment type="function">
    <text evidence="5">Plays an essential role in the survival of diffuse-type gastric cancer cells. Acts as a nucleolar anchoring protein for DDX47. May be involved in regulation of gene expression at the post-transcriptional level or in ribosome biogenesis in cancer cells.</text>
</comment>
<evidence type="ECO:0000259" key="11">
    <source>
        <dbReference type="PROSITE" id="PS50102"/>
    </source>
</evidence>
<dbReference type="PANTHER" id="PTHR48029:SF1">
    <property type="entry name" value="NUCLEOLAR PROTEIN 8"/>
    <property type="match status" value="1"/>
</dbReference>
<dbReference type="InterPro" id="IPR012677">
    <property type="entry name" value="Nucleotide-bd_a/b_plait_sf"/>
</dbReference>
<dbReference type="AlphaFoldDB" id="A0AAD7WLX3"/>
<keyword evidence="4" id="KW-0539">Nucleus</keyword>
<feature type="region of interest" description="Disordered" evidence="10">
    <location>
        <begin position="335"/>
        <end position="363"/>
    </location>
</feature>
<dbReference type="GO" id="GO:1902570">
    <property type="term" value="P:protein localization to nucleolus"/>
    <property type="evidence" value="ECO:0007669"/>
    <property type="project" value="TreeGrafter"/>
</dbReference>
<feature type="domain" description="RRM" evidence="11">
    <location>
        <begin position="2"/>
        <end position="83"/>
    </location>
</feature>
<keyword evidence="13" id="KW-1185">Reference proteome</keyword>
<dbReference type="PANTHER" id="PTHR48029">
    <property type="entry name" value="NUCLEOLAR PROTEIN 8"/>
    <property type="match status" value="1"/>
</dbReference>
<dbReference type="Gene3D" id="3.30.70.330">
    <property type="match status" value="1"/>
</dbReference>
<evidence type="ECO:0000256" key="5">
    <source>
        <dbReference type="ARBA" id="ARBA00054821"/>
    </source>
</evidence>
<protein>
    <recommendedName>
        <fullName evidence="7">Nucleolar protein 8</fullName>
    </recommendedName>
</protein>
<evidence type="ECO:0000313" key="12">
    <source>
        <dbReference type="EMBL" id="KAJ8400889.1"/>
    </source>
</evidence>
<evidence type="ECO:0000256" key="2">
    <source>
        <dbReference type="ARBA" id="ARBA00022553"/>
    </source>
</evidence>
<name>A0AAD7WLX3_9TELE</name>
<feature type="compositionally biased region" description="Polar residues" evidence="10">
    <location>
        <begin position="494"/>
        <end position="506"/>
    </location>
</feature>
<evidence type="ECO:0000256" key="8">
    <source>
        <dbReference type="PROSITE-ProRule" id="PRU00176"/>
    </source>
</evidence>
<evidence type="ECO:0000256" key="10">
    <source>
        <dbReference type="SAM" id="MobiDB-lite"/>
    </source>
</evidence>
<reference evidence="12" key="1">
    <citation type="journal article" date="2023" name="Science">
        <title>Genome structures resolve the early diversification of teleost fishes.</title>
        <authorList>
            <person name="Parey E."/>
            <person name="Louis A."/>
            <person name="Montfort J."/>
            <person name="Bouchez O."/>
            <person name="Roques C."/>
            <person name="Iampietro C."/>
            <person name="Lluch J."/>
            <person name="Castinel A."/>
            <person name="Donnadieu C."/>
            <person name="Desvignes T."/>
            <person name="Floi Bucao C."/>
            <person name="Jouanno E."/>
            <person name="Wen M."/>
            <person name="Mejri S."/>
            <person name="Dirks R."/>
            <person name="Jansen H."/>
            <person name="Henkel C."/>
            <person name="Chen W.J."/>
            <person name="Zahm M."/>
            <person name="Cabau C."/>
            <person name="Klopp C."/>
            <person name="Thompson A.W."/>
            <person name="Robinson-Rechavi M."/>
            <person name="Braasch I."/>
            <person name="Lecointre G."/>
            <person name="Bobe J."/>
            <person name="Postlethwait J.H."/>
            <person name="Berthelot C."/>
            <person name="Roest Crollius H."/>
            <person name="Guiguen Y."/>
        </authorList>
    </citation>
    <scope>NUCLEOTIDE SEQUENCE</scope>
    <source>
        <strain evidence="12">NC1722</strain>
    </source>
</reference>